<feature type="transmembrane region" description="Helical" evidence="7">
    <location>
        <begin position="89"/>
        <end position="114"/>
    </location>
</feature>
<dbReference type="AlphaFoldDB" id="A0A6N7VUF7"/>
<reference evidence="9 10" key="1">
    <citation type="submission" date="2019-08" db="EMBL/GenBank/DDBJ databases">
        <title>In-depth cultivation of the pig gut microbiome towards novel bacterial diversity and tailored functional studies.</title>
        <authorList>
            <person name="Wylensek D."/>
            <person name="Hitch T.C.A."/>
            <person name="Clavel T."/>
        </authorList>
    </citation>
    <scope>NUCLEOTIDE SEQUENCE [LARGE SCALE GENOMIC DNA]</scope>
    <source>
        <strain evidence="9 10">WB03_NA08</strain>
    </source>
</reference>
<dbReference type="RefSeq" id="WP_154546650.1">
    <property type="nucleotide sequence ID" value="NZ_VULO01000017.1"/>
</dbReference>
<dbReference type="PANTHER" id="PTHR47371">
    <property type="entry name" value="LIPOTEICHOIC ACID SYNTHASE"/>
    <property type="match status" value="1"/>
</dbReference>
<evidence type="ECO:0000256" key="4">
    <source>
        <dbReference type="ARBA" id="ARBA00022692"/>
    </source>
</evidence>
<evidence type="ECO:0000256" key="1">
    <source>
        <dbReference type="ARBA" id="ARBA00004651"/>
    </source>
</evidence>
<accession>A0A6N7VUF7</accession>
<evidence type="ECO:0000256" key="5">
    <source>
        <dbReference type="ARBA" id="ARBA00022989"/>
    </source>
</evidence>
<dbReference type="CDD" id="cd16015">
    <property type="entry name" value="LTA_synthase"/>
    <property type="match status" value="1"/>
</dbReference>
<protein>
    <submittedName>
        <fullName evidence="9">LTA synthase family protein</fullName>
    </submittedName>
</protein>
<gene>
    <name evidence="9" type="ORF">FYJ24_11750</name>
</gene>
<dbReference type="Pfam" id="PF00884">
    <property type="entry name" value="Sulfatase"/>
    <property type="match status" value="1"/>
</dbReference>
<dbReference type="EMBL" id="VULO01000017">
    <property type="protein sequence ID" value="MSS85404.1"/>
    <property type="molecule type" value="Genomic_DNA"/>
</dbReference>
<feature type="transmembrane region" description="Helical" evidence="7">
    <location>
        <begin position="126"/>
        <end position="149"/>
    </location>
</feature>
<dbReference type="InterPro" id="IPR000917">
    <property type="entry name" value="Sulfatase_N"/>
</dbReference>
<comment type="subcellular location">
    <subcellularLocation>
        <location evidence="1">Cell membrane</location>
        <topology evidence="1">Multi-pass membrane protein</topology>
    </subcellularLocation>
</comment>
<dbReference type="InterPro" id="IPR050448">
    <property type="entry name" value="OpgB/LTA_synthase_biosynth"/>
</dbReference>
<evidence type="ECO:0000313" key="10">
    <source>
        <dbReference type="Proteomes" id="UP000470875"/>
    </source>
</evidence>
<dbReference type="GO" id="GO:0005886">
    <property type="term" value="C:plasma membrane"/>
    <property type="evidence" value="ECO:0007669"/>
    <property type="project" value="UniProtKB-SubCell"/>
</dbReference>
<sequence length="528" mass="58192">MSSGLSSDLAAQSRLASSKRPRRYTPAHKKQQSSRLPRFLFNIAVVAGTTLGALLIGASEWIWGEFGPITVPQALDNLSGGGEGVPASFYWSIAKLVIAPTVAAFGIAITLLFVAASLKKNGKQFWYRFVSAQLTVACVVVAATGVIFIDQSLSIRKWLFHQPMDADIADYYVQPEILQAVAGDKNLVLIFLESMDDAFGDETIVEGNALEALQNATTDWARIDNFTQYAGGGWSQAGMVSSLCGVPIRAAGEESAENDWDIAAGDGAYMPGVTCLSDLLADAGYTQVFMSGGDLAFANSRNFLQSHGFDKILELRDWEQRGETQITGWGLSDQRLFHYVEEELLSLRDNSQPFMLSFATLDNHRPAPHFPYCPDTYSDETLSAIKCQSDMLAEMLTFMKNEGLLENTVVAMVADHRILQAYPIASYRSTLDIDPDSVPLFNRFYSPSGELAFARDQGSQLDLFPTLYEMLGGKLQDGRAGLGVSFFTPEEAVRRQKTLLPLSWEEQRDVLDSESHEWVEEIWTTPSD</sequence>
<evidence type="ECO:0000259" key="8">
    <source>
        <dbReference type="Pfam" id="PF00884"/>
    </source>
</evidence>
<evidence type="ECO:0000256" key="2">
    <source>
        <dbReference type="ARBA" id="ARBA00004936"/>
    </source>
</evidence>
<evidence type="ECO:0000256" key="7">
    <source>
        <dbReference type="SAM" id="Phobius"/>
    </source>
</evidence>
<keyword evidence="5 7" id="KW-1133">Transmembrane helix</keyword>
<feature type="domain" description="Sulfatase N-terminal" evidence="8">
    <location>
        <begin position="185"/>
        <end position="472"/>
    </location>
</feature>
<name>A0A6N7VUF7_9ACTO</name>
<comment type="pathway">
    <text evidence="2">Cell wall biogenesis; lipoteichoic acid biosynthesis.</text>
</comment>
<keyword evidence="4 7" id="KW-0812">Transmembrane</keyword>
<evidence type="ECO:0000313" key="9">
    <source>
        <dbReference type="EMBL" id="MSS85404.1"/>
    </source>
</evidence>
<dbReference type="InterPro" id="IPR017850">
    <property type="entry name" value="Alkaline_phosphatase_core_sf"/>
</dbReference>
<organism evidence="9 10">
    <name type="scientific">Scrofimicrobium canadense</name>
    <dbReference type="NCBI Taxonomy" id="2652290"/>
    <lineage>
        <taxon>Bacteria</taxon>
        <taxon>Bacillati</taxon>
        <taxon>Actinomycetota</taxon>
        <taxon>Actinomycetes</taxon>
        <taxon>Actinomycetales</taxon>
        <taxon>Actinomycetaceae</taxon>
        <taxon>Scrofimicrobium</taxon>
    </lineage>
</organism>
<evidence type="ECO:0000256" key="3">
    <source>
        <dbReference type="ARBA" id="ARBA00022475"/>
    </source>
</evidence>
<dbReference type="PANTHER" id="PTHR47371:SF3">
    <property type="entry name" value="PHOSPHOGLYCEROL TRANSFERASE I"/>
    <property type="match status" value="1"/>
</dbReference>
<keyword evidence="3" id="KW-1003">Cell membrane</keyword>
<evidence type="ECO:0000256" key="6">
    <source>
        <dbReference type="ARBA" id="ARBA00023136"/>
    </source>
</evidence>
<dbReference type="Gene3D" id="3.40.720.10">
    <property type="entry name" value="Alkaline Phosphatase, subunit A"/>
    <property type="match status" value="1"/>
</dbReference>
<dbReference type="Proteomes" id="UP000470875">
    <property type="component" value="Unassembled WGS sequence"/>
</dbReference>
<keyword evidence="6 7" id="KW-0472">Membrane</keyword>
<keyword evidence="10" id="KW-1185">Reference proteome</keyword>
<dbReference type="SUPFAM" id="SSF53649">
    <property type="entry name" value="Alkaline phosphatase-like"/>
    <property type="match status" value="1"/>
</dbReference>
<comment type="caution">
    <text evidence="9">The sequence shown here is derived from an EMBL/GenBank/DDBJ whole genome shotgun (WGS) entry which is preliminary data.</text>
</comment>
<feature type="transmembrane region" description="Helical" evidence="7">
    <location>
        <begin position="39"/>
        <end position="63"/>
    </location>
</feature>
<proteinExistence type="predicted"/>